<evidence type="ECO:0000313" key="1">
    <source>
        <dbReference type="EMBL" id="KAK9235714.1"/>
    </source>
</evidence>
<evidence type="ECO:0000313" key="2">
    <source>
        <dbReference type="Proteomes" id="UP001433508"/>
    </source>
</evidence>
<protein>
    <submittedName>
        <fullName evidence="1">Uncharacterized protein</fullName>
    </submittedName>
</protein>
<dbReference type="Proteomes" id="UP001433508">
    <property type="component" value="Unassembled WGS sequence"/>
</dbReference>
<reference evidence="2" key="1">
    <citation type="journal article" date="2024" name="Front. Bioeng. Biotechnol.">
        <title>Genome-scale model development and genomic sequencing of the oleaginous clade Lipomyces.</title>
        <authorList>
            <person name="Czajka J.J."/>
            <person name="Han Y."/>
            <person name="Kim J."/>
            <person name="Mondo S.J."/>
            <person name="Hofstad B.A."/>
            <person name="Robles A."/>
            <person name="Haridas S."/>
            <person name="Riley R."/>
            <person name="LaButti K."/>
            <person name="Pangilinan J."/>
            <person name="Andreopoulos W."/>
            <person name="Lipzen A."/>
            <person name="Yan J."/>
            <person name="Wang M."/>
            <person name="Ng V."/>
            <person name="Grigoriev I.V."/>
            <person name="Spatafora J.W."/>
            <person name="Magnuson J.K."/>
            <person name="Baker S.E."/>
            <person name="Pomraning K.R."/>
        </authorList>
    </citation>
    <scope>NUCLEOTIDE SEQUENCE [LARGE SCALE GENOMIC DNA]</scope>
    <source>
        <strain evidence="2">CBS 7786</strain>
    </source>
</reference>
<sequence>MLKCECVKNITHSWTTLILTILHLFWTHASKGTSFPKELRDSNNSGRLIVEALQLELHREYNITDMDSCCKYIYETIY</sequence>
<proteinExistence type="predicted"/>
<organism evidence="1 2">
    <name type="scientific">Lipomyces kononenkoae</name>
    <name type="common">Yeast</name>
    <dbReference type="NCBI Taxonomy" id="34357"/>
    <lineage>
        <taxon>Eukaryota</taxon>
        <taxon>Fungi</taxon>
        <taxon>Dikarya</taxon>
        <taxon>Ascomycota</taxon>
        <taxon>Saccharomycotina</taxon>
        <taxon>Lipomycetes</taxon>
        <taxon>Lipomycetales</taxon>
        <taxon>Lipomycetaceae</taxon>
        <taxon>Lipomyces</taxon>
    </lineage>
</organism>
<name>A0ACC3SVM0_LIPKO</name>
<comment type="caution">
    <text evidence="1">The sequence shown here is derived from an EMBL/GenBank/DDBJ whole genome shotgun (WGS) entry which is preliminary data.</text>
</comment>
<accession>A0ACC3SVM0</accession>
<gene>
    <name evidence="1" type="ORF">V1525DRAFT_409134</name>
</gene>
<keyword evidence="2" id="KW-1185">Reference proteome</keyword>
<dbReference type="EMBL" id="MU971406">
    <property type="protein sequence ID" value="KAK9235714.1"/>
    <property type="molecule type" value="Genomic_DNA"/>
</dbReference>